<dbReference type="AlphaFoldDB" id="A0A7G9S0C1"/>
<reference evidence="3 4" key="1">
    <citation type="submission" date="2020-08" db="EMBL/GenBank/DDBJ databases">
        <title>Genome sequence of Erysipelothrix inopinata DSM 15511T.</title>
        <authorList>
            <person name="Hyun D.-W."/>
            <person name="Bae J.-W."/>
        </authorList>
    </citation>
    <scope>NUCLEOTIDE SEQUENCE [LARGE SCALE GENOMIC DNA]</scope>
    <source>
        <strain evidence="3 4">DSM 15511</strain>
    </source>
</reference>
<proteinExistence type="predicted"/>
<dbReference type="KEGG" id="eio:H9L01_02710"/>
<dbReference type="Gene3D" id="3.40.630.30">
    <property type="match status" value="1"/>
</dbReference>
<name>A0A7G9S0C1_9FIRM</name>
<evidence type="ECO:0000256" key="1">
    <source>
        <dbReference type="ARBA" id="ARBA00022679"/>
    </source>
</evidence>
<dbReference type="GO" id="GO:0008080">
    <property type="term" value="F:N-acetyltransferase activity"/>
    <property type="evidence" value="ECO:0007669"/>
    <property type="project" value="InterPro"/>
</dbReference>
<dbReference type="InterPro" id="IPR016181">
    <property type="entry name" value="Acyl_CoA_acyltransferase"/>
</dbReference>
<dbReference type="CDD" id="cd04301">
    <property type="entry name" value="NAT_SF"/>
    <property type="match status" value="1"/>
</dbReference>
<feature type="domain" description="N-acetyltransferase" evidence="2">
    <location>
        <begin position="1"/>
        <end position="115"/>
    </location>
</feature>
<dbReference type="SUPFAM" id="SSF55729">
    <property type="entry name" value="Acyl-CoA N-acyltransferases (Nat)"/>
    <property type="match status" value="1"/>
</dbReference>
<dbReference type="RefSeq" id="WP_187534498.1">
    <property type="nucleotide sequence ID" value="NZ_CBCSHU010000001.1"/>
</dbReference>
<accession>A0A7G9S0C1</accession>
<sequence>MGINNRTNAFEEDNELLLCVKNSDGKVIAVGGIQVDPYEHDSRIGRLRHLYVHPDYRRHNVGKKIVELLLDFAKDHFDEVRLKTPYEGYDNMASKFYEANGFKRSYLEKYSHVYK</sequence>
<dbReference type="InterPro" id="IPR000182">
    <property type="entry name" value="GNAT_dom"/>
</dbReference>
<evidence type="ECO:0000259" key="2">
    <source>
        <dbReference type="PROSITE" id="PS51186"/>
    </source>
</evidence>
<dbReference type="EMBL" id="CP060715">
    <property type="protein sequence ID" value="QNN61296.1"/>
    <property type="molecule type" value="Genomic_DNA"/>
</dbReference>
<evidence type="ECO:0000313" key="4">
    <source>
        <dbReference type="Proteomes" id="UP000515928"/>
    </source>
</evidence>
<dbReference type="Pfam" id="PF13508">
    <property type="entry name" value="Acetyltransf_7"/>
    <property type="match status" value="1"/>
</dbReference>
<keyword evidence="4" id="KW-1185">Reference proteome</keyword>
<dbReference type="Proteomes" id="UP000515928">
    <property type="component" value="Chromosome"/>
</dbReference>
<dbReference type="InterPro" id="IPR050769">
    <property type="entry name" value="NAT_camello-type"/>
</dbReference>
<dbReference type="PANTHER" id="PTHR13947:SF37">
    <property type="entry name" value="LD18367P"/>
    <property type="match status" value="1"/>
</dbReference>
<evidence type="ECO:0000313" key="3">
    <source>
        <dbReference type="EMBL" id="QNN61296.1"/>
    </source>
</evidence>
<dbReference type="PANTHER" id="PTHR13947">
    <property type="entry name" value="GNAT FAMILY N-ACETYLTRANSFERASE"/>
    <property type="match status" value="1"/>
</dbReference>
<protein>
    <submittedName>
        <fullName evidence="3">GNAT family N-acetyltransferase</fullName>
    </submittedName>
</protein>
<gene>
    <name evidence="3" type="ORF">H9L01_02710</name>
</gene>
<dbReference type="PROSITE" id="PS51186">
    <property type="entry name" value="GNAT"/>
    <property type="match status" value="1"/>
</dbReference>
<keyword evidence="1 3" id="KW-0808">Transferase</keyword>
<organism evidence="3 4">
    <name type="scientific">Erysipelothrix inopinata</name>
    <dbReference type="NCBI Taxonomy" id="225084"/>
    <lineage>
        <taxon>Bacteria</taxon>
        <taxon>Bacillati</taxon>
        <taxon>Bacillota</taxon>
        <taxon>Erysipelotrichia</taxon>
        <taxon>Erysipelotrichales</taxon>
        <taxon>Erysipelotrichaceae</taxon>
        <taxon>Erysipelothrix</taxon>
    </lineage>
</organism>